<accession>A0A061BJM6</accession>
<keyword evidence="2" id="KW-0472">Membrane</keyword>
<organism evidence="3">
    <name type="scientific">Babesia bigemina</name>
    <dbReference type="NCBI Taxonomy" id="5866"/>
    <lineage>
        <taxon>Eukaryota</taxon>
        <taxon>Sar</taxon>
        <taxon>Alveolata</taxon>
        <taxon>Apicomplexa</taxon>
        <taxon>Aconoidasida</taxon>
        <taxon>Piroplasmida</taxon>
        <taxon>Babesiidae</taxon>
        <taxon>Babesia</taxon>
    </lineage>
</organism>
<dbReference type="KEGG" id="bbig:BBBOND_0003300"/>
<name>A0A061BJM6_BABBI</name>
<sequence length="1762" mass="198055">MGFLSGVLSNIYSHLGQHKNTLNEAITLLEQNKHAGKKGFNVAIGKVVEGVGRYNGNVKKSNDLVKTAIKNLQRGMKNYKKEELQTKLPNSIDPKRPTASTQESVEKAKSLVEDCRKYAKDFITAVDIKTKTDATKNAIKDLNPKLRDTIENVRKNMQHESKRLKELSSKESKDLEATEDKIKKTLSSLKVNVDCRIDAQMKELIKNINERVTKISDELNTINSNLLHHLDAFEGWIKQAEVAVEAALKQVENILEYVNQGSTFNKVSSIYEAADGLKKQVDMLYDAGEEAKKKVAETVKTALGKVKDMDGKLKEDLYKVKQAVEGQVTGIKEAIGKLYDKFDAYGRGLKSKENKKQLQEVIKHLKGQVASIRGKGAPRPEGLAAILNAVLDHGNKYKSFETIVDAWLDDILRKDKTAQDYTRDYNTANYDKLNPDYKTGGKAGVNTSLNKIIRDMIKKEFTTSAIPQAGERVRQLMEHKTEEGVIKNTLNAVKQACHDFVKLLDAKFDETDIYESAESILGDIERAILLKSQKTSEQSASLLIAIEYTIIALYTTAKQTAEQVEKLLNDCKFISLDNIHNNANDLVGKIDKALNVGNSADETNYAAAVDTAIDEVTNEIGRKLPNGTSQTVTLETETTFNTYNKFVIQESGPIKNGTELTGTSDEGSLPAAIGEIREQVQNALSNIDTFSGQVAMKYADVTNDLNNLCSAIQYAAELDPASAKTELLKLRDTYFKKHEEKATGTEHSIKKIKHDLTELQKTLVDKPIELTKKLLKFTSDAEKHFADELKKEVEKDIQNAEKSLTSHVRWQYVDSIKLLLQACADKAQEELSPLPKLIDIDLTIGFKGFMKAVEGEVTEGKNIGQNIEKLSSRAADPVDSADKRTAFQNLSKAFKHFWSPLASYVNKEIVRLNEEENDKKHPAVKDVYDYHGQLIAIYDAFNEALTHINKTHRYDHTLPELLDNVDAAIANLKPDGFAKPSSPVIDSLTEGLTHFVGELRKVYISAYDKETFESELIHDTGKDVVYSNNVDRIKELTKYGEKCAKVFLTLLEVLTHELDGLKKGCGKHQTKQISLKALENRKSVDNPLGAFFQKNGYRVSKEADSHEGELRNKTKFTAKEISDNLLNKHLNFNYDAIKEWKKTKNNAAARSSHAASQITLLDILDFFHEHLLDYFKTSHLRHIPSPKAPCNIYQMLQWLTGLRYNPMYETLCGHFKGLFKKPEGDKAQKDSEYKLDSTETKLNAEELTTMLRRVCNYSVDVLVAIQGHGHADGVYAVDFYVNSEGLSYPSNPGQCFDLLVDVASRVYHQMLFLYKQCNNGPQSSGWSDCHYGRGIAGSAWNCNTLQCPDQECEQKHDQTADQHYKCGVKSPLQSFLEDGLPGFLPHQFTKPGCKLECAVPNHFGKPCLTPMGFTDIGIAASHTKQGKHLKDVLEKFCGTVDPRLTKLCSMLTCLLQKPPQTLGDIFAFYHKFLDKWDKSSEHKNAAFVEAVQKANFGNAQTKLDVACIQSGHTHSDKHLKGELLTLTKCNSNVSPTPPCGAYLQPLYLQTREIYSKHHADRYLSWVVYITDTFYDLLKKLYDECCKKCKTPGSRCYEKCCTANCQVTYSAEEPTVNTLEDVKHNTNCNSIVKCPNTHPTLYKYGFTFGSPHDLSGQYHAKTRRTCKDFCTALERVIGKGCLLADLLKHIDNFLWIIRQPFSYLVLSLWLLSLFYLLHIMVIRLDLLHIKSHLHSPSSHRIAAQSLLAAARVNKLNRVFYLQP</sequence>
<dbReference type="VEuPathDB" id="PiroplasmaDB:BBBOND_0003300"/>
<evidence type="ECO:0000256" key="1">
    <source>
        <dbReference type="SAM" id="MobiDB-lite"/>
    </source>
</evidence>
<feature type="region of interest" description="Disordered" evidence="1">
    <location>
        <begin position="85"/>
        <end position="105"/>
    </location>
</feature>
<evidence type="ECO:0000256" key="2">
    <source>
        <dbReference type="SAM" id="Phobius"/>
    </source>
</evidence>
<evidence type="ECO:0000313" key="3">
    <source>
        <dbReference type="EMBL" id="CDR71671.1"/>
    </source>
</evidence>
<dbReference type="EMBL" id="LK055104">
    <property type="protein sequence ID" value="CDR71671.1"/>
    <property type="molecule type" value="Genomic_DNA"/>
</dbReference>
<dbReference type="RefSeq" id="XP_012770618.1">
    <property type="nucleotide sequence ID" value="XM_012915164.1"/>
</dbReference>
<gene>
    <name evidence="3" type="ORF">BBBOND_0003300</name>
</gene>
<keyword evidence="2" id="KW-1133">Transmembrane helix</keyword>
<evidence type="ECO:0008006" key="4">
    <source>
        <dbReference type="Google" id="ProtNLM"/>
    </source>
</evidence>
<reference evidence="3" key="2">
    <citation type="submission" date="2014-06" db="EMBL/GenBank/DDBJ databases">
        <authorList>
            <person name="Aslett M."/>
            <person name="De Silva Nishadi"/>
        </authorList>
    </citation>
    <scope>NUCLEOTIDE SEQUENCE</scope>
    <source>
        <strain evidence="3">Bond</strain>
    </source>
</reference>
<feature type="transmembrane region" description="Helical" evidence="2">
    <location>
        <begin position="1700"/>
        <end position="1721"/>
    </location>
</feature>
<dbReference type="GeneID" id="24561892"/>
<proteinExistence type="predicted"/>
<reference evidence="3" key="1">
    <citation type="journal article" date="2014" name="Nucleic Acids Res.">
        <title>The evolutionary dynamics of variant antigen genes in Babesia reveal a history of genomic innovation underlying host-parasite interaction.</title>
        <authorList>
            <person name="Jackson A.P."/>
            <person name="Otto T.D."/>
            <person name="Darby A."/>
            <person name="Ramaprasad A."/>
            <person name="Xia D."/>
            <person name="Echaide I.E."/>
            <person name="Farber M."/>
            <person name="Gahlot S."/>
            <person name="Gamble J."/>
            <person name="Gupta D."/>
            <person name="Gupta Y."/>
            <person name="Jackson L."/>
            <person name="Malandrin L."/>
            <person name="Malas T.B."/>
            <person name="Moussa E."/>
            <person name="Nair M."/>
            <person name="Reid AJ."/>
            <person name="Sanders M."/>
            <person name="Sharma J."/>
            <person name="Tracey A."/>
            <person name="Quail M.A."/>
            <person name="Weir W."/>
            <person name="Wastling J.M."/>
            <person name="Hall N."/>
            <person name="Willadsen P."/>
            <person name="Lingelbach K."/>
            <person name="Shiels B."/>
            <person name="Tait A."/>
            <person name="Berriman M."/>
            <person name="Allred D.R."/>
            <person name="Pain A."/>
        </authorList>
    </citation>
    <scope>NUCLEOTIDE SEQUENCE</scope>
    <source>
        <strain evidence="3">Bond</strain>
    </source>
</reference>
<keyword evidence="2" id="KW-0812">Transmembrane</keyword>
<protein>
    <recommendedName>
        <fullName evidence="4">C3H1-type domain-containing protein</fullName>
    </recommendedName>
</protein>